<sequence length="328" mass="37578">MSEGGRPTEPATGATCCDHASQVPETCQPTMGTIRSREVKLEELVPRVTDAEREDKDVDQLIPWVFRTSRIVEESHIEEWPGEGRLKDFFKNFINYHDEVPSTELVDNHESHNTRALGSTVRISGRERITLSRKNWREPMRERHKRFLNWQGTMLSDLMKGIYQSLEALDNEVTDIKFPMNSIRLQYQIRGGNYAAQPEGTVIDKLGVPIISFNGWYEGQTWGDSLRNTLSVMLGQLTKSLRRGAVFPEQRVYIVGFFGKELYIALGLFSSDLITRAQSTGCLEDFEILISPGYNLCLQENWIEAIRGLTRLFRYLLGDHTRIDSIQS</sequence>
<dbReference type="AlphaFoldDB" id="A0A2J5HPC6"/>
<dbReference type="OrthoDB" id="4486482at2759"/>
<dbReference type="Proteomes" id="UP000235023">
    <property type="component" value="Unassembled WGS sequence"/>
</dbReference>
<reference evidence="2" key="1">
    <citation type="submission" date="2017-12" db="EMBL/GenBank/DDBJ databases">
        <authorList>
            <consortium name="DOE Joint Genome Institute"/>
            <person name="Mondo S.J."/>
            <person name="Kjaerbolling I."/>
            <person name="Vesth T.C."/>
            <person name="Frisvad J.C."/>
            <person name="Nybo J.L."/>
            <person name="Theobald S."/>
            <person name="Kuo A."/>
            <person name="Bowyer P."/>
            <person name="Matsuda Y."/>
            <person name="Lyhne E.K."/>
            <person name="Kogle M.E."/>
            <person name="Clum A."/>
            <person name="Lipzen A."/>
            <person name="Salamov A."/>
            <person name="Ngan C.Y."/>
            <person name="Daum C."/>
            <person name="Chiniquy J."/>
            <person name="Barry K."/>
            <person name="LaButti K."/>
            <person name="Haridas S."/>
            <person name="Simmons B.A."/>
            <person name="Magnuson J.K."/>
            <person name="Mortensen U.H."/>
            <person name="Larsen T.O."/>
            <person name="Grigoriev I.V."/>
            <person name="Baker S.E."/>
            <person name="Andersen M.R."/>
            <person name="Nordberg H.P."/>
            <person name="Cantor M.N."/>
            <person name="Hua S.X."/>
        </authorList>
    </citation>
    <scope>NUCLEOTIDE SEQUENCE [LARGE SCALE GENOMIC DNA]</scope>
    <source>
        <strain evidence="2">IBT 19404</strain>
    </source>
</reference>
<dbReference type="EMBL" id="KZ559567">
    <property type="protein sequence ID" value="PLN79011.1"/>
    <property type="molecule type" value="Genomic_DNA"/>
</dbReference>
<keyword evidence="2" id="KW-1185">Reference proteome</keyword>
<proteinExistence type="predicted"/>
<evidence type="ECO:0000313" key="2">
    <source>
        <dbReference type="Proteomes" id="UP000235023"/>
    </source>
</evidence>
<protein>
    <submittedName>
        <fullName evidence="1">Uncharacterized protein</fullName>
    </submittedName>
</protein>
<accession>A0A2J5HPC6</accession>
<organism evidence="1 2">
    <name type="scientific">Aspergillus taichungensis</name>
    <dbReference type="NCBI Taxonomy" id="482145"/>
    <lineage>
        <taxon>Eukaryota</taxon>
        <taxon>Fungi</taxon>
        <taxon>Dikarya</taxon>
        <taxon>Ascomycota</taxon>
        <taxon>Pezizomycotina</taxon>
        <taxon>Eurotiomycetes</taxon>
        <taxon>Eurotiomycetidae</taxon>
        <taxon>Eurotiales</taxon>
        <taxon>Aspergillaceae</taxon>
        <taxon>Aspergillus</taxon>
        <taxon>Aspergillus subgen. Circumdati</taxon>
    </lineage>
</organism>
<name>A0A2J5HPC6_9EURO</name>
<evidence type="ECO:0000313" key="1">
    <source>
        <dbReference type="EMBL" id="PLN79011.1"/>
    </source>
</evidence>
<gene>
    <name evidence="1" type="ORF">BDW42DRAFT_173826</name>
</gene>